<reference evidence="1 2" key="1">
    <citation type="submission" date="2014-04" db="EMBL/GenBank/DDBJ databases">
        <authorList>
            <consortium name="DOE Joint Genome Institute"/>
            <person name="Kuo A."/>
            <person name="Kohler A."/>
            <person name="Nagy L.G."/>
            <person name="Floudas D."/>
            <person name="Copeland A."/>
            <person name="Barry K.W."/>
            <person name="Cichocki N."/>
            <person name="Veneault-Fourrey C."/>
            <person name="LaButti K."/>
            <person name="Lindquist E.A."/>
            <person name="Lipzen A."/>
            <person name="Lundell T."/>
            <person name="Morin E."/>
            <person name="Murat C."/>
            <person name="Sun H."/>
            <person name="Tunlid A."/>
            <person name="Henrissat B."/>
            <person name="Grigoriev I.V."/>
            <person name="Hibbett D.S."/>
            <person name="Martin F."/>
            <person name="Nordberg H.P."/>
            <person name="Cantor M.N."/>
            <person name="Hua S.X."/>
        </authorList>
    </citation>
    <scope>NUCLEOTIDE SEQUENCE [LARGE SCALE GENOMIC DNA]</scope>
    <source>
        <strain evidence="1 2">LaAM-08-1</strain>
    </source>
</reference>
<name>A0A0C9WI78_9AGAR</name>
<dbReference type="InterPro" id="IPR032675">
    <property type="entry name" value="LRR_dom_sf"/>
</dbReference>
<keyword evidence="2" id="KW-1185">Reference proteome</keyword>
<dbReference type="HOGENOM" id="CLU_021164_0_0_1"/>
<protein>
    <recommendedName>
        <fullName evidence="3">F-box domain-containing protein</fullName>
    </recommendedName>
</protein>
<gene>
    <name evidence="1" type="ORF">K443DRAFT_113546</name>
</gene>
<evidence type="ECO:0000313" key="1">
    <source>
        <dbReference type="EMBL" id="KIJ92469.1"/>
    </source>
</evidence>
<dbReference type="SUPFAM" id="SSF52047">
    <property type="entry name" value="RNI-like"/>
    <property type="match status" value="1"/>
</dbReference>
<dbReference type="Proteomes" id="UP000054477">
    <property type="component" value="Unassembled WGS sequence"/>
</dbReference>
<sequence>MATTTASARTLAIAEITENICSYSEHKELFALALASKSVSESALDVLWTDVKTLKDLFLLIPGCFEDDYGLFLPSKPIQPEGWTRFKSRAARIRSLEVGKNLPNDARPDSSTYKTMAEMFPNAPLLPRLRRLAYTVPRLEEDMGWERQMRLELKSLLTPSLTVFVFEAQEANSHIILDSVASTCGEIRGLKWRKPWFTTHLPHSLSRFSTLRTLKISGAELNDENVGIISRLSSLTHLNVLFDFDWSKQRTAPFNNIHRILGNLETLNIRGINEDVVNFISCVDSSRLHSLVAVLGWEAPRPAASIRNVISSLTTLSLMFTASDRRDDPIDVENLLEPFGHATRITELSIKFLWWTLGWTLDAHLSELLKNFPLLESLEIIFQVESSNWSDMASLNLLCNAAKSCPKLRRIKFVGNINITLLDGPVRDSFTELEELDFGESNARDKHRREVGVDRGLLLEFVESIAPGLSMDRVTVGRLN</sequence>
<evidence type="ECO:0008006" key="3">
    <source>
        <dbReference type="Google" id="ProtNLM"/>
    </source>
</evidence>
<organism evidence="1 2">
    <name type="scientific">Laccaria amethystina LaAM-08-1</name>
    <dbReference type="NCBI Taxonomy" id="1095629"/>
    <lineage>
        <taxon>Eukaryota</taxon>
        <taxon>Fungi</taxon>
        <taxon>Dikarya</taxon>
        <taxon>Basidiomycota</taxon>
        <taxon>Agaricomycotina</taxon>
        <taxon>Agaricomycetes</taxon>
        <taxon>Agaricomycetidae</taxon>
        <taxon>Agaricales</taxon>
        <taxon>Agaricineae</taxon>
        <taxon>Hydnangiaceae</taxon>
        <taxon>Laccaria</taxon>
    </lineage>
</organism>
<dbReference type="OrthoDB" id="2948138at2759"/>
<dbReference type="Gene3D" id="3.80.10.10">
    <property type="entry name" value="Ribonuclease Inhibitor"/>
    <property type="match status" value="1"/>
</dbReference>
<reference evidence="2" key="2">
    <citation type="submission" date="2015-01" db="EMBL/GenBank/DDBJ databases">
        <title>Evolutionary Origins and Diversification of the Mycorrhizal Mutualists.</title>
        <authorList>
            <consortium name="DOE Joint Genome Institute"/>
            <consortium name="Mycorrhizal Genomics Consortium"/>
            <person name="Kohler A."/>
            <person name="Kuo A."/>
            <person name="Nagy L.G."/>
            <person name="Floudas D."/>
            <person name="Copeland A."/>
            <person name="Barry K.W."/>
            <person name="Cichocki N."/>
            <person name="Veneault-Fourrey C."/>
            <person name="LaButti K."/>
            <person name="Lindquist E.A."/>
            <person name="Lipzen A."/>
            <person name="Lundell T."/>
            <person name="Morin E."/>
            <person name="Murat C."/>
            <person name="Riley R."/>
            <person name="Ohm R."/>
            <person name="Sun H."/>
            <person name="Tunlid A."/>
            <person name="Henrissat B."/>
            <person name="Grigoriev I.V."/>
            <person name="Hibbett D.S."/>
            <person name="Martin F."/>
        </authorList>
    </citation>
    <scope>NUCLEOTIDE SEQUENCE [LARGE SCALE GENOMIC DNA]</scope>
    <source>
        <strain evidence="2">LaAM-08-1</strain>
    </source>
</reference>
<evidence type="ECO:0000313" key="2">
    <source>
        <dbReference type="Proteomes" id="UP000054477"/>
    </source>
</evidence>
<proteinExistence type="predicted"/>
<dbReference type="AlphaFoldDB" id="A0A0C9WI78"/>
<accession>A0A0C9WI78</accession>
<dbReference type="EMBL" id="KN838907">
    <property type="protein sequence ID" value="KIJ92469.1"/>
    <property type="molecule type" value="Genomic_DNA"/>
</dbReference>